<evidence type="ECO:0000313" key="2">
    <source>
        <dbReference type="Proteomes" id="UP001630127"/>
    </source>
</evidence>
<proteinExistence type="predicted"/>
<sequence length="212" mass="24335">MEETVVEFWTCVHHQRMGTSCVHDIVVQYMGKKSRIPNIGPDRCSKSIKNELVINSHVFYIYIIPGDVDDIINNYFGDGQENLGIESNVARQGDEFVRIEEENELYDSSFDESWIHAVDTDEEGVVSDDVISVSYSNKSDIEVNKNVDIFPDTESNEEPDHMKATMRSNMWTYNTKDDIDLVKRVVFTNVDAFRAALKDYVIQKDSSSEIEE</sequence>
<protein>
    <recommendedName>
        <fullName evidence="3">Transposase</fullName>
    </recommendedName>
</protein>
<dbReference type="Proteomes" id="UP001630127">
    <property type="component" value="Unassembled WGS sequence"/>
</dbReference>
<evidence type="ECO:0008006" key="3">
    <source>
        <dbReference type="Google" id="ProtNLM"/>
    </source>
</evidence>
<accession>A0ABD2ZWN2</accession>
<dbReference type="EMBL" id="JBJUIK010000007">
    <property type="protein sequence ID" value="KAL3522572.1"/>
    <property type="molecule type" value="Genomic_DNA"/>
</dbReference>
<name>A0ABD2ZWN2_9GENT</name>
<evidence type="ECO:0000313" key="1">
    <source>
        <dbReference type="EMBL" id="KAL3522572.1"/>
    </source>
</evidence>
<organism evidence="1 2">
    <name type="scientific">Cinchona calisaya</name>
    <dbReference type="NCBI Taxonomy" id="153742"/>
    <lineage>
        <taxon>Eukaryota</taxon>
        <taxon>Viridiplantae</taxon>
        <taxon>Streptophyta</taxon>
        <taxon>Embryophyta</taxon>
        <taxon>Tracheophyta</taxon>
        <taxon>Spermatophyta</taxon>
        <taxon>Magnoliopsida</taxon>
        <taxon>eudicotyledons</taxon>
        <taxon>Gunneridae</taxon>
        <taxon>Pentapetalae</taxon>
        <taxon>asterids</taxon>
        <taxon>lamiids</taxon>
        <taxon>Gentianales</taxon>
        <taxon>Rubiaceae</taxon>
        <taxon>Cinchonoideae</taxon>
        <taxon>Cinchoneae</taxon>
        <taxon>Cinchona</taxon>
    </lineage>
</organism>
<gene>
    <name evidence="1" type="ORF">ACH5RR_015406</name>
</gene>
<reference evidence="1 2" key="1">
    <citation type="submission" date="2024-11" db="EMBL/GenBank/DDBJ databases">
        <title>A near-complete genome assembly of Cinchona calisaya.</title>
        <authorList>
            <person name="Lian D.C."/>
            <person name="Zhao X.W."/>
            <person name="Wei L."/>
        </authorList>
    </citation>
    <scope>NUCLEOTIDE SEQUENCE [LARGE SCALE GENOMIC DNA]</scope>
    <source>
        <tissue evidence="1">Nenye</tissue>
    </source>
</reference>
<dbReference type="AlphaFoldDB" id="A0ABD2ZWN2"/>
<keyword evidence="2" id="KW-1185">Reference proteome</keyword>
<comment type="caution">
    <text evidence="1">The sequence shown here is derived from an EMBL/GenBank/DDBJ whole genome shotgun (WGS) entry which is preliminary data.</text>
</comment>